<comment type="caution">
    <text evidence="1">The sequence shown here is derived from an EMBL/GenBank/DDBJ whole genome shotgun (WGS) entry which is preliminary data.</text>
</comment>
<reference evidence="1 2" key="1">
    <citation type="submission" date="2021-05" db="EMBL/GenBank/DDBJ databases">
        <title>Genome Assembly of Synthetic Allotetraploid Brassica napus Reveals Homoeologous Exchanges between Subgenomes.</title>
        <authorList>
            <person name="Davis J.T."/>
        </authorList>
    </citation>
    <scope>NUCLEOTIDE SEQUENCE [LARGE SCALE GENOMIC DNA]</scope>
    <source>
        <strain evidence="2">cv. Da-Ae</strain>
        <tissue evidence="1">Seedling</tissue>
    </source>
</reference>
<dbReference type="EMBL" id="JAGKQM010000008">
    <property type="protein sequence ID" value="KAH0914676.1"/>
    <property type="molecule type" value="Genomic_DNA"/>
</dbReference>
<organism evidence="1 2">
    <name type="scientific">Brassica napus</name>
    <name type="common">Rape</name>
    <dbReference type="NCBI Taxonomy" id="3708"/>
    <lineage>
        <taxon>Eukaryota</taxon>
        <taxon>Viridiplantae</taxon>
        <taxon>Streptophyta</taxon>
        <taxon>Embryophyta</taxon>
        <taxon>Tracheophyta</taxon>
        <taxon>Spermatophyta</taxon>
        <taxon>Magnoliopsida</taxon>
        <taxon>eudicotyledons</taxon>
        <taxon>Gunneridae</taxon>
        <taxon>Pentapetalae</taxon>
        <taxon>rosids</taxon>
        <taxon>malvids</taxon>
        <taxon>Brassicales</taxon>
        <taxon>Brassicaceae</taxon>
        <taxon>Brassiceae</taxon>
        <taxon>Brassica</taxon>
    </lineage>
</organism>
<name>A0ABQ8CEB7_BRANA</name>
<protein>
    <submittedName>
        <fullName evidence="1">Uncharacterized protein</fullName>
    </submittedName>
</protein>
<evidence type="ECO:0000313" key="2">
    <source>
        <dbReference type="Proteomes" id="UP000824890"/>
    </source>
</evidence>
<accession>A0ABQ8CEB7</accession>
<keyword evidence="2" id="KW-1185">Reference proteome</keyword>
<gene>
    <name evidence="1" type="ORF">HID58_029122</name>
</gene>
<dbReference type="Proteomes" id="UP000824890">
    <property type="component" value="Unassembled WGS sequence"/>
</dbReference>
<evidence type="ECO:0000313" key="1">
    <source>
        <dbReference type="EMBL" id="KAH0914676.1"/>
    </source>
</evidence>
<proteinExistence type="predicted"/>
<sequence length="70" mass="8190">MVSWSGRPELAIWRACRDRPSSPYGMLVGTDRARHMACWSGYAKFAIWRAGWNSLSFAFFGWFRTVGKRW</sequence>